<protein>
    <recommendedName>
        <fullName evidence="3">Outer membrane protein beta-barrel domain-containing protein</fullName>
    </recommendedName>
</protein>
<gene>
    <name evidence="1" type="ORF">JCM15548_12174</name>
</gene>
<dbReference type="Proteomes" id="UP000032900">
    <property type="component" value="Unassembled WGS sequence"/>
</dbReference>
<dbReference type="STRING" id="1236989.JCM15548_12174"/>
<evidence type="ECO:0000313" key="2">
    <source>
        <dbReference type="Proteomes" id="UP000032900"/>
    </source>
</evidence>
<organism evidence="1 2">
    <name type="scientific">Geofilum rubicundum JCM 15548</name>
    <dbReference type="NCBI Taxonomy" id="1236989"/>
    <lineage>
        <taxon>Bacteria</taxon>
        <taxon>Pseudomonadati</taxon>
        <taxon>Bacteroidota</taxon>
        <taxon>Bacteroidia</taxon>
        <taxon>Marinilabiliales</taxon>
        <taxon>Marinilabiliaceae</taxon>
        <taxon>Geofilum</taxon>
    </lineage>
</organism>
<evidence type="ECO:0008006" key="3">
    <source>
        <dbReference type="Google" id="ProtNLM"/>
    </source>
</evidence>
<proteinExistence type="predicted"/>
<accession>A0A0E9LXH4</accession>
<keyword evidence="2" id="KW-1185">Reference proteome</keyword>
<reference evidence="1 2" key="1">
    <citation type="journal article" date="2015" name="Microbes Environ.">
        <title>Distribution and evolution of nitrogen fixation genes in the phylum bacteroidetes.</title>
        <authorList>
            <person name="Inoue J."/>
            <person name="Oshima K."/>
            <person name="Suda W."/>
            <person name="Sakamoto M."/>
            <person name="Iino T."/>
            <person name="Noda S."/>
            <person name="Hongoh Y."/>
            <person name="Hattori M."/>
            <person name="Ohkuma M."/>
        </authorList>
    </citation>
    <scope>NUCLEOTIDE SEQUENCE [LARGE SCALE GENOMIC DNA]</scope>
    <source>
        <strain evidence="1">JCM 15548</strain>
    </source>
</reference>
<name>A0A0E9LXH4_9BACT</name>
<evidence type="ECO:0000313" key="1">
    <source>
        <dbReference type="EMBL" id="GAO29939.1"/>
    </source>
</evidence>
<dbReference type="EMBL" id="BAZW01000015">
    <property type="protein sequence ID" value="GAO29939.1"/>
    <property type="molecule type" value="Genomic_DNA"/>
</dbReference>
<dbReference type="AlphaFoldDB" id="A0A0E9LXH4"/>
<comment type="caution">
    <text evidence="1">The sequence shown here is derived from an EMBL/GenBank/DDBJ whole genome shotgun (WGS) entry which is preliminary data.</text>
</comment>
<sequence>MTLTMKPNSITNKALLMLLMGFLFAFPVQHSLSQGISAFAPPEPEAFIGLGVGINDYGVGLGAEIYLDKNLWIYGMGGYSTWGYRLTGGLTYYPGQNGFKSAISLGYSYASGAPDFIIEMDVDKRYSSQSVAEEEVRLNLFPLSTINLVYSYNARVGRKSKLVFNAGYSFLLTDPFYEYTTSDSLTDLTDGSKQFISWMAPGGIIIGAKFMFGSF</sequence>